<dbReference type="Proteomes" id="UP000789525">
    <property type="component" value="Unassembled WGS sequence"/>
</dbReference>
<comment type="caution">
    <text evidence="1">The sequence shown here is derived from an EMBL/GenBank/DDBJ whole genome shotgun (WGS) entry which is preliminary data.</text>
</comment>
<organism evidence="1 2">
    <name type="scientific">Acaulospora colombiana</name>
    <dbReference type="NCBI Taxonomy" id="27376"/>
    <lineage>
        <taxon>Eukaryota</taxon>
        <taxon>Fungi</taxon>
        <taxon>Fungi incertae sedis</taxon>
        <taxon>Mucoromycota</taxon>
        <taxon>Glomeromycotina</taxon>
        <taxon>Glomeromycetes</taxon>
        <taxon>Diversisporales</taxon>
        <taxon>Acaulosporaceae</taxon>
        <taxon>Acaulospora</taxon>
    </lineage>
</organism>
<feature type="non-terminal residue" evidence="1">
    <location>
        <position position="1"/>
    </location>
</feature>
<keyword evidence="2" id="KW-1185">Reference proteome</keyword>
<evidence type="ECO:0000313" key="2">
    <source>
        <dbReference type="Proteomes" id="UP000789525"/>
    </source>
</evidence>
<gene>
    <name evidence="1" type="ORF">ACOLOM_LOCUS10010</name>
</gene>
<accession>A0ACA9P8P0</accession>
<proteinExistence type="predicted"/>
<protein>
    <submittedName>
        <fullName evidence="1">13826_t:CDS:1</fullName>
    </submittedName>
</protein>
<evidence type="ECO:0000313" key="1">
    <source>
        <dbReference type="EMBL" id="CAG8695471.1"/>
    </source>
</evidence>
<sequence>TIPSLLSATLPVTTSVNVSAASMDPPNMLPVTLRGKDEGRSGEGLTRMGDSPPCLIAHQGFHGRAIQQTTPERRLQAAL</sequence>
<dbReference type="EMBL" id="CAJVPT010030778">
    <property type="protein sequence ID" value="CAG8695471.1"/>
    <property type="molecule type" value="Genomic_DNA"/>
</dbReference>
<name>A0ACA9P8P0_9GLOM</name>
<reference evidence="1" key="1">
    <citation type="submission" date="2021-06" db="EMBL/GenBank/DDBJ databases">
        <authorList>
            <person name="Kallberg Y."/>
            <person name="Tangrot J."/>
            <person name="Rosling A."/>
        </authorList>
    </citation>
    <scope>NUCLEOTIDE SEQUENCE</scope>
    <source>
        <strain evidence="1">CL356</strain>
    </source>
</reference>